<dbReference type="EMBL" id="JARQWQ010000013">
    <property type="protein sequence ID" value="KAK2567998.1"/>
    <property type="molecule type" value="Genomic_DNA"/>
</dbReference>
<evidence type="ECO:0000313" key="3">
    <source>
        <dbReference type="Proteomes" id="UP001249851"/>
    </source>
</evidence>
<dbReference type="AlphaFoldDB" id="A0AAD9QV92"/>
<evidence type="ECO:0000313" key="2">
    <source>
        <dbReference type="EMBL" id="KAK2567998.1"/>
    </source>
</evidence>
<reference evidence="2" key="1">
    <citation type="journal article" date="2023" name="G3 (Bethesda)">
        <title>Whole genome assembly and annotation of the endangered Caribbean coral Acropora cervicornis.</title>
        <authorList>
            <person name="Selwyn J.D."/>
            <person name="Vollmer S.V."/>
        </authorList>
    </citation>
    <scope>NUCLEOTIDE SEQUENCE</scope>
    <source>
        <strain evidence="2">K2</strain>
    </source>
</reference>
<keyword evidence="3" id="KW-1185">Reference proteome</keyword>
<reference evidence="2" key="2">
    <citation type="journal article" date="2023" name="Science">
        <title>Genomic signatures of disease resistance in endangered staghorn corals.</title>
        <authorList>
            <person name="Vollmer S.V."/>
            <person name="Selwyn J.D."/>
            <person name="Despard B.A."/>
            <person name="Roesel C.L."/>
        </authorList>
    </citation>
    <scope>NUCLEOTIDE SEQUENCE</scope>
    <source>
        <strain evidence="2">K2</strain>
    </source>
</reference>
<evidence type="ECO:0000256" key="1">
    <source>
        <dbReference type="SAM" id="SignalP"/>
    </source>
</evidence>
<name>A0AAD9QV92_ACRCE</name>
<feature type="chain" id="PRO_5042287726" evidence="1">
    <location>
        <begin position="22"/>
        <end position="227"/>
    </location>
</feature>
<gene>
    <name evidence="2" type="ORF">P5673_007903</name>
</gene>
<keyword evidence="1" id="KW-0732">Signal</keyword>
<comment type="caution">
    <text evidence="2">The sequence shown here is derived from an EMBL/GenBank/DDBJ whole genome shotgun (WGS) entry which is preliminary data.</text>
</comment>
<dbReference type="PANTHER" id="PTHR46880:SF5">
    <property type="entry name" value="DUF4371 DOMAIN-CONTAINING PROTEIN"/>
    <property type="match status" value="1"/>
</dbReference>
<organism evidence="2 3">
    <name type="scientific">Acropora cervicornis</name>
    <name type="common">Staghorn coral</name>
    <dbReference type="NCBI Taxonomy" id="6130"/>
    <lineage>
        <taxon>Eukaryota</taxon>
        <taxon>Metazoa</taxon>
        <taxon>Cnidaria</taxon>
        <taxon>Anthozoa</taxon>
        <taxon>Hexacorallia</taxon>
        <taxon>Scleractinia</taxon>
        <taxon>Astrocoeniina</taxon>
        <taxon>Acroporidae</taxon>
        <taxon>Acropora</taxon>
    </lineage>
</organism>
<proteinExistence type="predicted"/>
<dbReference type="SUPFAM" id="SSF53098">
    <property type="entry name" value="Ribonuclease H-like"/>
    <property type="match status" value="1"/>
</dbReference>
<protein>
    <submittedName>
        <fullName evidence="2">Zinc finger protein 862</fullName>
    </submittedName>
</protein>
<dbReference type="InterPro" id="IPR012337">
    <property type="entry name" value="RNaseH-like_sf"/>
</dbReference>
<sequence>MPRKCLLAQCLLSLLLQLGLEDIKYFKHHSAGSIREMILLIGSVLKTQLVDDISRAKCLGLLTDEVCDVSNKEQLVTFVKFVNPKTGKAKTAFLASSSLLENSSSATANTISDALVAQVEDAGIDKRKLASFSSDGASTLINVHCICHHLALACGDANATISYIKQVEKVLIQVWSFFDSSAKESAAYAKALLAVKQLSVSNRGKKKLRKKLQKACRSRWLSTEKAI</sequence>
<feature type="signal peptide" evidence="1">
    <location>
        <begin position="1"/>
        <end position="21"/>
    </location>
</feature>
<dbReference type="Proteomes" id="UP001249851">
    <property type="component" value="Unassembled WGS sequence"/>
</dbReference>
<dbReference type="PANTHER" id="PTHR46880">
    <property type="entry name" value="RAS-ASSOCIATING DOMAIN-CONTAINING PROTEIN"/>
    <property type="match status" value="1"/>
</dbReference>
<accession>A0AAD9QV92</accession>